<evidence type="ECO:0000313" key="2">
    <source>
        <dbReference type="Proteomes" id="UP000244755"/>
    </source>
</evidence>
<reference evidence="1 2" key="1">
    <citation type="submission" date="2018-04" db="EMBL/GenBank/DDBJ databases">
        <title>Methylobacterium sp. PR1016A genome.</title>
        <authorList>
            <person name="Park W."/>
        </authorList>
    </citation>
    <scope>NUCLEOTIDE SEQUENCE [LARGE SCALE GENOMIC DNA]</scope>
    <source>
        <strain evidence="1 2">PR1016A</strain>
    </source>
</reference>
<dbReference type="OrthoDB" id="9802385at2"/>
<name>A0A2R4WI97_9HYPH</name>
<sequence length="68" mass="7564">MPDRKLVLPPLVRTARDAEAFARHAHLGQFDKVGDTYICHLERVAHRVRVFAAGISDLDEAVQVACPI</sequence>
<evidence type="ECO:0000313" key="1">
    <source>
        <dbReference type="EMBL" id="AWB21271.1"/>
    </source>
</evidence>
<proteinExistence type="predicted"/>
<dbReference type="Gene3D" id="1.10.3210.10">
    <property type="entry name" value="Hypothetical protein af1432"/>
    <property type="match status" value="1"/>
</dbReference>
<dbReference type="SUPFAM" id="SSF109604">
    <property type="entry name" value="HD-domain/PDEase-like"/>
    <property type="match status" value="1"/>
</dbReference>
<dbReference type="Proteomes" id="UP000244755">
    <property type="component" value="Chromosome 1"/>
</dbReference>
<keyword evidence="2" id="KW-1185">Reference proteome</keyword>
<dbReference type="AlphaFoldDB" id="A0A2R4WI97"/>
<gene>
    <name evidence="1" type="ORF">DA075_10400</name>
</gene>
<dbReference type="KEGG" id="mee:DA075_10400"/>
<dbReference type="RefSeq" id="WP_099953147.1">
    <property type="nucleotide sequence ID" value="NZ_CP028843.1"/>
</dbReference>
<protein>
    <submittedName>
        <fullName evidence="1">Uncharacterized protein</fullName>
    </submittedName>
</protein>
<accession>A0A2R4WI97</accession>
<organism evidence="1 2">
    <name type="scientific">Methylobacterium currus</name>
    <dbReference type="NCBI Taxonomy" id="2051553"/>
    <lineage>
        <taxon>Bacteria</taxon>
        <taxon>Pseudomonadati</taxon>
        <taxon>Pseudomonadota</taxon>
        <taxon>Alphaproteobacteria</taxon>
        <taxon>Hyphomicrobiales</taxon>
        <taxon>Methylobacteriaceae</taxon>
        <taxon>Methylobacterium</taxon>
    </lineage>
</organism>
<dbReference type="EMBL" id="CP028843">
    <property type="protein sequence ID" value="AWB21271.1"/>
    <property type="molecule type" value="Genomic_DNA"/>
</dbReference>